<dbReference type="AlphaFoldDB" id="A0A3A4A1T4"/>
<evidence type="ECO:0000313" key="2">
    <source>
        <dbReference type="EMBL" id="RJL21124.1"/>
    </source>
</evidence>
<feature type="transmembrane region" description="Helical" evidence="1">
    <location>
        <begin position="111"/>
        <end position="130"/>
    </location>
</feature>
<accession>A0A3A4A1T4</accession>
<keyword evidence="1" id="KW-1133">Transmembrane helix</keyword>
<comment type="caution">
    <text evidence="2">The sequence shown here is derived from an EMBL/GenBank/DDBJ whole genome shotgun (WGS) entry which is preliminary data.</text>
</comment>
<dbReference type="RefSeq" id="WP_119931585.1">
    <property type="nucleotide sequence ID" value="NZ_QZEY01000027.1"/>
</dbReference>
<protein>
    <submittedName>
        <fullName evidence="2">Uncharacterized protein</fullName>
    </submittedName>
</protein>
<evidence type="ECO:0000313" key="3">
    <source>
        <dbReference type="Proteomes" id="UP000265768"/>
    </source>
</evidence>
<keyword evidence="1" id="KW-0812">Transmembrane</keyword>
<dbReference type="EMBL" id="QZEY01000027">
    <property type="protein sequence ID" value="RJL21124.1"/>
    <property type="molecule type" value="Genomic_DNA"/>
</dbReference>
<organism evidence="2 3">
    <name type="scientific">Bailinhaonella thermotolerans</name>
    <dbReference type="NCBI Taxonomy" id="1070861"/>
    <lineage>
        <taxon>Bacteria</taxon>
        <taxon>Bacillati</taxon>
        <taxon>Actinomycetota</taxon>
        <taxon>Actinomycetes</taxon>
        <taxon>Streptosporangiales</taxon>
        <taxon>Streptosporangiaceae</taxon>
        <taxon>Bailinhaonella</taxon>
    </lineage>
</organism>
<sequence length="152" mass="16366">MHICHLVSGCRRLTVLTVIAVLAWDEAGLALSRALPQLALAMAYLSGLVELAAPPLPPDDSPRPHPLLLEVGHLLPDSTLARVLLIPAGFVASLVLISAAEVLLPQPPWAIRLWLFGAALLPLAVLPAAWTAHRRHAPSCPGCRRHLNQPRR</sequence>
<keyword evidence="3" id="KW-1185">Reference proteome</keyword>
<keyword evidence="1" id="KW-0472">Membrane</keyword>
<gene>
    <name evidence="2" type="ORF">D5H75_38610</name>
</gene>
<name>A0A3A4A1T4_9ACTN</name>
<dbReference type="Proteomes" id="UP000265768">
    <property type="component" value="Unassembled WGS sequence"/>
</dbReference>
<proteinExistence type="predicted"/>
<feature type="transmembrane region" description="Helical" evidence="1">
    <location>
        <begin position="84"/>
        <end position="104"/>
    </location>
</feature>
<evidence type="ECO:0000256" key="1">
    <source>
        <dbReference type="SAM" id="Phobius"/>
    </source>
</evidence>
<reference evidence="2 3" key="1">
    <citation type="submission" date="2018-09" db="EMBL/GenBank/DDBJ databases">
        <title>YIM 75507 draft genome.</title>
        <authorList>
            <person name="Tang S."/>
            <person name="Feng Y."/>
        </authorList>
    </citation>
    <scope>NUCLEOTIDE SEQUENCE [LARGE SCALE GENOMIC DNA]</scope>
    <source>
        <strain evidence="2 3">YIM 75507</strain>
    </source>
</reference>